<dbReference type="Gene3D" id="3.40.50.620">
    <property type="entry name" value="HUPs"/>
    <property type="match status" value="1"/>
</dbReference>
<dbReference type="PANTHER" id="PTHR46268">
    <property type="entry name" value="STRESS RESPONSE PROTEIN NHAX"/>
    <property type="match status" value="1"/>
</dbReference>
<dbReference type="Proteomes" id="UP000056090">
    <property type="component" value="Chromosome"/>
</dbReference>
<dbReference type="AlphaFoldDB" id="A0A075P6V0"/>
<sequence>MEAYNKILVPIDVFSSYEQIIERALKLASSPQDIHLLYVAYPQTNLEPYGLFLERDFSDEVRSQALSKLREIAEVYNIPTSHANVEIGAPADEIHHLADKISADLIVIGTHGQSGLKLLLGSTANAVLHGVKVDVLAVKVE</sequence>
<dbReference type="EMBL" id="CP008849">
    <property type="protein sequence ID" value="AIF99007.1"/>
    <property type="molecule type" value="Genomic_DNA"/>
</dbReference>
<feature type="domain" description="UspA" evidence="3">
    <location>
        <begin position="4"/>
        <end position="139"/>
    </location>
</feature>
<dbReference type="InterPro" id="IPR014729">
    <property type="entry name" value="Rossmann-like_a/b/a_fold"/>
</dbReference>
<evidence type="ECO:0000259" key="3">
    <source>
        <dbReference type="Pfam" id="PF00582"/>
    </source>
</evidence>
<protein>
    <recommendedName>
        <fullName evidence="2">Universal stress protein</fullName>
    </recommendedName>
</protein>
<dbReference type="KEGG" id="aal:EP13_10125"/>
<comment type="similarity">
    <text evidence="1 2">Belongs to the universal stress protein A family.</text>
</comment>
<dbReference type="CDD" id="cd00293">
    <property type="entry name" value="USP-like"/>
    <property type="match status" value="1"/>
</dbReference>
<evidence type="ECO:0000313" key="5">
    <source>
        <dbReference type="Proteomes" id="UP000056090"/>
    </source>
</evidence>
<dbReference type="PATRIC" id="fig|589873.4.peg.2328"/>
<accession>A0A075P6V0</accession>
<evidence type="ECO:0000313" key="4">
    <source>
        <dbReference type="EMBL" id="AIF99007.1"/>
    </source>
</evidence>
<reference evidence="4 5" key="1">
    <citation type="submission" date="2014-06" db="EMBL/GenBank/DDBJ databases">
        <title>Genomes of Alteromonas australica, a world apart.</title>
        <authorList>
            <person name="Gonzaga A."/>
            <person name="Lopez-Perez M."/>
            <person name="Rodriguez-Valera F."/>
        </authorList>
    </citation>
    <scope>NUCLEOTIDE SEQUENCE [LARGE SCALE GENOMIC DNA]</scope>
    <source>
        <strain evidence="4 5">H 17</strain>
    </source>
</reference>
<dbReference type="GeneID" id="78255262"/>
<dbReference type="InterPro" id="IPR006015">
    <property type="entry name" value="Universal_stress_UspA"/>
</dbReference>
<dbReference type="PRINTS" id="PR01438">
    <property type="entry name" value="UNVRSLSTRESS"/>
</dbReference>
<gene>
    <name evidence="4" type="ORF">EP13_10125</name>
</gene>
<evidence type="ECO:0000256" key="1">
    <source>
        <dbReference type="ARBA" id="ARBA00008791"/>
    </source>
</evidence>
<dbReference type="Pfam" id="PF00582">
    <property type="entry name" value="Usp"/>
    <property type="match status" value="1"/>
</dbReference>
<dbReference type="PIRSF" id="PIRSF006276">
    <property type="entry name" value="UspA"/>
    <property type="match status" value="1"/>
</dbReference>
<name>A0A075P6V0_9ALTE</name>
<dbReference type="PANTHER" id="PTHR46268:SF6">
    <property type="entry name" value="UNIVERSAL STRESS PROTEIN UP12"/>
    <property type="match status" value="1"/>
</dbReference>
<dbReference type="InterPro" id="IPR006016">
    <property type="entry name" value="UspA"/>
</dbReference>
<dbReference type="GO" id="GO:0005737">
    <property type="term" value="C:cytoplasm"/>
    <property type="evidence" value="ECO:0007669"/>
    <property type="project" value="UniProtKB-SubCell"/>
</dbReference>
<dbReference type="SUPFAM" id="SSF52402">
    <property type="entry name" value="Adenine nucleotide alpha hydrolases-like"/>
    <property type="match status" value="1"/>
</dbReference>
<keyword evidence="2" id="KW-0963">Cytoplasm</keyword>
<keyword evidence="5" id="KW-1185">Reference proteome</keyword>
<comment type="subcellular location">
    <subcellularLocation>
        <location evidence="2">Cytoplasm</location>
    </subcellularLocation>
</comment>
<dbReference type="OrthoDB" id="9792500at2"/>
<dbReference type="eggNOG" id="COG0589">
    <property type="taxonomic scope" value="Bacteria"/>
</dbReference>
<organism evidence="4 5">
    <name type="scientific">Alteromonas australica</name>
    <dbReference type="NCBI Taxonomy" id="589873"/>
    <lineage>
        <taxon>Bacteria</taxon>
        <taxon>Pseudomonadati</taxon>
        <taxon>Pseudomonadota</taxon>
        <taxon>Gammaproteobacteria</taxon>
        <taxon>Alteromonadales</taxon>
        <taxon>Alteromonadaceae</taxon>
        <taxon>Alteromonas/Salinimonas group</taxon>
        <taxon>Alteromonas</taxon>
    </lineage>
</organism>
<proteinExistence type="inferred from homology"/>
<dbReference type="KEGG" id="aaus:EP12_10795"/>
<evidence type="ECO:0000256" key="2">
    <source>
        <dbReference type="PIRNR" id="PIRNR006276"/>
    </source>
</evidence>
<dbReference type="RefSeq" id="WP_044057150.1">
    <property type="nucleotide sequence ID" value="NZ_CAJXAX010000039.1"/>
</dbReference>